<protein>
    <submittedName>
        <fullName evidence="1">Uncharacterized protein</fullName>
    </submittedName>
</protein>
<sequence length="612" mass="66057">MIETPTADALAALIGPCKGLAELWFCSDGSTLHPNLYGCGCTEAACAGWVDEAFGGHDQLAILEYLPSCSVCVIERILLHLPSLAYLRLGPSTPIRTHLLAAIARCCPHLQSLRIDTAFRNDADFTALAPLAGSLEEFRFGSIRPSTNLAPFVSSLSAVDTLHLSHCSPEALEPLACHLTRLSLHLGAFGAAREDLPGPWFVQLERLTLEGCPPSWAALGRILAANRATLQRLKLEIDRPPDADTGLVPFLASLDALSRLTRLKLIFDGLPLPPGVDIITNLPFGLMFSLTGIPLTLDCPALVELHLYEEDNPGPLTLKCPRLRLIRNLPEQLDGSSLPMPDLLSASANTECRDPVWLPDLLAGSPRLWQITEVAMAQPDSLTMLGASASLVDIHMELELTQMPNPLVMRPPGQLRTLQLFATFHDTVGSFDLHVEAPGLRTLGVESMEAELTLNCRLGCPALTCLDLVLEGGLASLELPDEGAQLRRLTVASGTCSPASLLGLLARHGSRLRYVELSLDDVWPQPVAAALDGLPQLTTLILAISKAPSPLSLACPHLRTLKFYGTRGEADREHRVVLACPLLEALEGLRDPSRQLELTVPAPNLPPPELMR</sequence>
<dbReference type="SUPFAM" id="SSF52047">
    <property type="entry name" value="RNI-like"/>
    <property type="match status" value="1"/>
</dbReference>
<accession>A0ABQ8URY7</accession>
<organism evidence="1 2">
    <name type="scientific">Paratrimastix pyriformis</name>
    <dbReference type="NCBI Taxonomy" id="342808"/>
    <lineage>
        <taxon>Eukaryota</taxon>
        <taxon>Metamonada</taxon>
        <taxon>Preaxostyla</taxon>
        <taxon>Paratrimastigidae</taxon>
        <taxon>Paratrimastix</taxon>
    </lineage>
</organism>
<evidence type="ECO:0000313" key="2">
    <source>
        <dbReference type="Proteomes" id="UP001141327"/>
    </source>
</evidence>
<keyword evidence="2" id="KW-1185">Reference proteome</keyword>
<dbReference type="Gene3D" id="3.80.10.10">
    <property type="entry name" value="Ribonuclease Inhibitor"/>
    <property type="match status" value="1"/>
</dbReference>
<evidence type="ECO:0000313" key="1">
    <source>
        <dbReference type="EMBL" id="KAJ4461904.1"/>
    </source>
</evidence>
<dbReference type="InterPro" id="IPR032675">
    <property type="entry name" value="LRR_dom_sf"/>
</dbReference>
<reference evidence="1" key="1">
    <citation type="journal article" date="2022" name="bioRxiv">
        <title>Genomics of Preaxostyla Flagellates Illuminates Evolutionary Transitions and the Path Towards Mitochondrial Loss.</title>
        <authorList>
            <person name="Novak L.V.F."/>
            <person name="Treitli S.C."/>
            <person name="Pyrih J."/>
            <person name="Halakuc P."/>
            <person name="Pipaliya S.V."/>
            <person name="Vacek V."/>
            <person name="Brzon O."/>
            <person name="Soukal P."/>
            <person name="Eme L."/>
            <person name="Dacks J.B."/>
            <person name="Karnkowska A."/>
            <person name="Elias M."/>
            <person name="Hampl V."/>
        </authorList>
    </citation>
    <scope>NUCLEOTIDE SEQUENCE</scope>
    <source>
        <strain evidence="1">RCP-MX</strain>
    </source>
</reference>
<comment type="caution">
    <text evidence="1">The sequence shown here is derived from an EMBL/GenBank/DDBJ whole genome shotgun (WGS) entry which is preliminary data.</text>
</comment>
<proteinExistence type="predicted"/>
<name>A0ABQ8URY7_9EUKA</name>
<gene>
    <name evidence="1" type="ORF">PAPYR_1602</name>
</gene>
<dbReference type="Proteomes" id="UP001141327">
    <property type="component" value="Unassembled WGS sequence"/>
</dbReference>
<dbReference type="EMBL" id="JAPMOS010000005">
    <property type="protein sequence ID" value="KAJ4461904.1"/>
    <property type="molecule type" value="Genomic_DNA"/>
</dbReference>